<dbReference type="PATRIC" id="fig|29556.3.peg.136"/>
<accession>A0A0D5ZJC3</accession>
<reference evidence="2 3" key="1">
    <citation type="journal article" date="2015" name="Genome Announc.">
        <title>Complete Genome Sequence of Mycoplasma meleagridis, a Possible Emerging Pathogen in Chickens.</title>
        <authorList>
            <person name="Abolnik C."/>
        </authorList>
    </citation>
    <scope>NUCLEOTIDE SEQUENCE [LARGE SCALE GENOMIC DNA]</scope>
    <source>
        <strain evidence="2 3">B2096 8B</strain>
    </source>
</reference>
<organism evidence="3">
    <name type="scientific">Mycoplasmopsis gallinacea</name>
    <dbReference type="NCBI Taxonomy" id="29556"/>
    <lineage>
        <taxon>Bacteria</taxon>
        <taxon>Bacillati</taxon>
        <taxon>Mycoplasmatota</taxon>
        <taxon>Mycoplasmoidales</taxon>
        <taxon>Metamycoplasmataceae</taxon>
        <taxon>Mycoplasmopsis</taxon>
    </lineage>
</organism>
<dbReference type="HOGENOM" id="CLU_2180945_0_0_14"/>
<evidence type="ECO:0000313" key="2">
    <source>
        <dbReference type="EMBL" id="AKA49794.1"/>
    </source>
</evidence>
<dbReference type="KEGG" id="mgb:VO56_00690"/>
<dbReference type="EMBL" id="CP011021">
    <property type="protein sequence ID" value="AKA49794.1"/>
    <property type="molecule type" value="Genomic_DNA"/>
</dbReference>
<evidence type="ECO:0000313" key="3">
    <source>
        <dbReference type="Proteomes" id="UP000032722"/>
    </source>
</evidence>
<gene>
    <name evidence="2" type="ORF">VO56_00690</name>
</gene>
<sequence>MTMNKNNLMKVFKILSIIFLGAFVISFAAWLIFLINHLRFYSSEIEYLRLIEDGYTQVSQTGLLIKEIPLLESRLNTAQIFAIVSAVLTAVSVLGLALVKLLVKDEDVK</sequence>
<evidence type="ECO:0000256" key="1">
    <source>
        <dbReference type="SAM" id="Phobius"/>
    </source>
</evidence>
<keyword evidence="1" id="KW-0472">Membrane</keyword>
<dbReference type="Proteomes" id="UP000032722">
    <property type="component" value="Chromosome"/>
</dbReference>
<dbReference type="AlphaFoldDB" id="A0A0D5ZJC3"/>
<name>A0A0D5ZJC3_9BACT</name>
<keyword evidence="1" id="KW-0812">Transmembrane</keyword>
<protein>
    <submittedName>
        <fullName evidence="2">Uncharacterized protein</fullName>
    </submittedName>
</protein>
<feature type="transmembrane region" description="Helical" evidence="1">
    <location>
        <begin position="12"/>
        <end position="35"/>
    </location>
</feature>
<keyword evidence="1" id="KW-1133">Transmembrane helix</keyword>
<proteinExistence type="predicted"/>
<feature type="transmembrane region" description="Helical" evidence="1">
    <location>
        <begin position="80"/>
        <end position="103"/>
    </location>
</feature>